<evidence type="ECO:0000313" key="6">
    <source>
        <dbReference type="EMBL" id="MCY9598634.1"/>
    </source>
</evidence>
<evidence type="ECO:0000256" key="2">
    <source>
        <dbReference type="ARBA" id="ARBA00023015"/>
    </source>
</evidence>
<dbReference type="CDD" id="cd05466">
    <property type="entry name" value="PBP2_LTTR_substrate"/>
    <property type="match status" value="1"/>
</dbReference>
<reference evidence="7 8" key="1">
    <citation type="submission" date="2018-01" db="EMBL/GenBank/DDBJ databases">
        <title>The whole genome sequencing and assembly of Paenibacillus chitinolyticus KCCM 41400 strain.</title>
        <authorList>
            <person name="Kim J.-Y."/>
            <person name="Park M.-K."/>
            <person name="Lee Y.-J."/>
            <person name="Yi H."/>
            <person name="Bahn Y.-S."/>
            <person name="Kim J.F."/>
            <person name="Lee D.-W."/>
        </authorList>
    </citation>
    <scope>NUCLEOTIDE SEQUENCE [LARGE SCALE GENOMIC DNA]</scope>
    <source>
        <strain evidence="7 8">KCCM 41400</strain>
    </source>
</reference>
<dbReference type="SUPFAM" id="SSF46785">
    <property type="entry name" value="Winged helix' DNA-binding domain"/>
    <property type="match status" value="1"/>
</dbReference>
<dbReference type="InterPro" id="IPR050950">
    <property type="entry name" value="HTH-type_LysR_regulators"/>
</dbReference>
<sequence length="297" mass="32885">MNLEQLEFIVEVARAGTLTQAAQNKHMTVAGISRSISFLEKELGVRIFIRSRTGAVPTPEGQMILGKASAILSQVHQLQAEANSYGKLQNARLRVATIPGPVSLLVDTLTELKKDFPGIRLEMIEKGTKEIIDDVRHNRVDIGFVLFPDTILENACLHAEPLVEGRMVVGVSRHSALAAAKSLSLNQLAAHQLVLYHDEYIARFIATLGDSVNVLFTSNNIDAIIKAVREGIAVTLGTDYTFYGNPDYENGDIVMVDAELPGEQPSYLWCVHPKEQPYSQAAHLFVSRLKMQLKRRR</sequence>
<dbReference type="FunFam" id="1.10.10.10:FF:000001">
    <property type="entry name" value="LysR family transcriptional regulator"/>
    <property type="match status" value="1"/>
</dbReference>
<accession>A0A410WWX6</accession>
<evidence type="ECO:0000256" key="4">
    <source>
        <dbReference type="ARBA" id="ARBA00023163"/>
    </source>
</evidence>
<dbReference type="OrthoDB" id="9803735at2"/>
<dbReference type="Gene3D" id="3.40.190.290">
    <property type="match status" value="1"/>
</dbReference>
<dbReference type="Pfam" id="PF00126">
    <property type="entry name" value="HTH_1"/>
    <property type="match status" value="1"/>
</dbReference>
<gene>
    <name evidence="6" type="ORF">M5X16_23045</name>
    <name evidence="7" type="ORF">PC41400_14065</name>
</gene>
<dbReference type="Pfam" id="PF03466">
    <property type="entry name" value="LysR_substrate"/>
    <property type="match status" value="1"/>
</dbReference>
<evidence type="ECO:0000313" key="8">
    <source>
        <dbReference type="Proteomes" id="UP000288943"/>
    </source>
</evidence>
<dbReference type="InterPro" id="IPR000847">
    <property type="entry name" value="LysR_HTH_N"/>
</dbReference>
<dbReference type="GO" id="GO:0005829">
    <property type="term" value="C:cytosol"/>
    <property type="evidence" value="ECO:0007669"/>
    <property type="project" value="TreeGrafter"/>
</dbReference>
<dbReference type="EMBL" id="CP026520">
    <property type="protein sequence ID" value="QAV18741.1"/>
    <property type="molecule type" value="Genomic_DNA"/>
</dbReference>
<protein>
    <submittedName>
        <fullName evidence="7">LysR family transcriptional regulator</fullName>
    </submittedName>
</protein>
<keyword evidence="9" id="KW-1185">Reference proteome</keyword>
<evidence type="ECO:0000256" key="3">
    <source>
        <dbReference type="ARBA" id="ARBA00023125"/>
    </source>
</evidence>
<dbReference type="EMBL" id="JAMDMJ010000033">
    <property type="protein sequence ID" value="MCY9598634.1"/>
    <property type="molecule type" value="Genomic_DNA"/>
</dbReference>
<dbReference type="Proteomes" id="UP001527202">
    <property type="component" value="Unassembled WGS sequence"/>
</dbReference>
<evidence type="ECO:0000256" key="1">
    <source>
        <dbReference type="ARBA" id="ARBA00009437"/>
    </source>
</evidence>
<keyword evidence="4" id="KW-0804">Transcription</keyword>
<reference evidence="6 9" key="2">
    <citation type="submission" date="2022-05" db="EMBL/GenBank/DDBJ databases">
        <title>Genome Sequencing of Bee-Associated Microbes.</title>
        <authorList>
            <person name="Dunlap C."/>
        </authorList>
    </citation>
    <scope>NUCLEOTIDE SEQUENCE [LARGE SCALE GENOMIC DNA]</scope>
    <source>
        <strain evidence="6 9">NRRL B-23120</strain>
    </source>
</reference>
<dbReference type="PANTHER" id="PTHR30419">
    <property type="entry name" value="HTH-TYPE TRANSCRIPTIONAL REGULATOR YBHD"/>
    <property type="match status" value="1"/>
</dbReference>
<comment type="similarity">
    <text evidence="1">Belongs to the LysR transcriptional regulatory family.</text>
</comment>
<dbReference type="InterPro" id="IPR036388">
    <property type="entry name" value="WH-like_DNA-bd_sf"/>
</dbReference>
<dbReference type="RefSeq" id="WP_042227829.1">
    <property type="nucleotide sequence ID" value="NZ_CP026520.1"/>
</dbReference>
<evidence type="ECO:0000313" key="9">
    <source>
        <dbReference type="Proteomes" id="UP001527202"/>
    </source>
</evidence>
<dbReference type="Gene3D" id="1.10.10.10">
    <property type="entry name" value="Winged helix-like DNA-binding domain superfamily/Winged helix DNA-binding domain"/>
    <property type="match status" value="1"/>
</dbReference>
<dbReference type="AlphaFoldDB" id="A0A410WWX6"/>
<name>A0A410WWX6_9BACL</name>
<dbReference type="PANTHER" id="PTHR30419:SF8">
    <property type="entry name" value="NITROGEN ASSIMILATION TRANSCRIPTIONAL ACTIVATOR-RELATED"/>
    <property type="match status" value="1"/>
</dbReference>
<dbReference type="InterPro" id="IPR036390">
    <property type="entry name" value="WH_DNA-bd_sf"/>
</dbReference>
<keyword evidence="3" id="KW-0238">DNA-binding</keyword>
<evidence type="ECO:0000259" key="5">
    <source>
        <dbReference type="PROSITE" id="PS50931"/>
    </source>
</evidence>
<organism evidence="7 8">
    <name type="scientific">Paenibacillus chitinolyticus</name>
    <dbReference type="NCBI Taxonomy" id="79263"/>
    <lineage>
        <taxon>Bacteria</taxon>
        <taxon>Bacillati</taxon>
        <taxon>Bacillota</taxon>
        <taxon>Bacilli</taxon>
        <taxon>Bacillales</taxon>
        <taxon>Paenibacillaceae</taxon>
        <taxon>Paenibacillus</taxon>
    </lineage>
</organism>
<dbReference type="KEGG" id="pchi:PC41400_14065"/>
<dbReference type="Proteomes" id="UP000288943">
    <property type="component" value="Chromosome"/>
</dbReference>
<feature type="domain" description="HTH lysR-type" evidence="5">
    <location>
        <begin position="1"/>
        <end position="58"/>
    </location>
</feature>
<dbReference type="GO" id="GO:0003700">
    <property type="term" value="F:DNA-binding transcription factor activity"/>
    <property type="evidence" value="ECO:0007669"/>
    <property type="project" value="InterPro"/>
</dbReference>
<dbReference type="GO" id="GO:0003677">
    <property type="term" value="F:DNA binding"/>
    <property type="evidence" value="ECO:0007669"/>
    <property type="project" value="UniProtKB-KW"/>
</dbReference>
<proteinExistence type="inferred from homology"/>
<evidence type="ECO:0000313" key="7">
    <source>
        <dbReference type="EMBL" id="QAV18741.1"/>
    </source>
</evidence>
<dbReference type="SUPFAM" id="SSF53850">
    <property type="entry name" value="Periplasmic binding protein-like II"/>
    <property type="match status" value="1"/>
</dbReference>
<dbReference type="GeneID" id="95375937"/>
<dbReference type="InterPro" id="IPR005119">
    <property type="entry name" value="LysR_subst-bd"/>
</dbReference>
<dbReference type="PROSITE" id="PS50931">
    <property type="entry name" value="HTH_LYSR"/>
    <property type="match status" value="1"/>
</dbReference>
<keyword evidence="2" id="KW-0805">Transcription regulation</keyword>